<organism evidence="9">
    <name type="scientific">Panicum hallii</name>
    <dbReference type="NCBI Taxonomy" id="206008"/>
    <lineage>
        <taxon>Eukaryota</taxon>
        <taxon>Viridiplantae</taxon>
        <taxon>Streptophyta</taxon>
        <taxon>Embryophyta</taxon>
        <taxon>Tracheophyta</taxon>
        <taxon>Spermatophyta</taxon>
        <taxon>Magnoliopsida</taxon>
        <taxon>Liliopsida</taxon>
        <taxon>Poales</taxon>
        <taxon>Poaceae</taxon>
        <taxon>PACMAD clade</taxon>
        <taxon>Panicoideae</taxon>
        <taxon>Panicodae</taxon>
        <taxon>Paniceae</taxon>
        <taxon>Panicinae</taxon>
        <taxon>Panicum</taxon>
        <taxon>Panicum sect. Panicum</taxon>
    </lineage>
</organism>
<gene>
    <name evidence="9" type="ORF">PAHAL_3G115100</name>
</gene>
<evidence type="ECO:0000256" key="3">
    <source>
        <dbReference type="ARBA" id="ARBA00023163"/>
    </source>
</evidence>
<feature type="region of interest" description="Disordered" evidence="5">
    <location>
        <begin position="266"/>
        <end position="288"/>
    </location>
</feature>
<dbReference type="InterPro" id="IPR009057">
    <property type="entry name" value="Homeodomain-like_sf"/>
</dbReference>
<accession>A0A2S3H811</accession>
<reference evidence="9" key="1">
    <citation type="submission" date="2018-04" db="EMBL/GenBank/DDBJ databases">
        <title>WGS assembly of Panicum hallii.</title>
        <authorList>
            <person name="Lovell J."/>
            <person name="Jenkins J."/>
            <person name="Lowry D."/>
            <person name="Mamidi S."/>
            <person name="Sreedasyam A."/>
            <person name="Weng X."/>
            <person name="Barry K."/>
            <person name="Bonette J."/>
            <person name="Campitelli B."/>
            <person name="Daum C."/>
            <person name="Gordon S."/>
            <person name="Gould B."/>
            <person name="Lipzen A."/>
            <person name="Macqueen A."/>
            <person name="Palacio-Mejia J."/>
            <person name="Plott C."/>
            <person name="Shakirov E."/>
            <person name="Shu S."/>
            <person name="Yoshinaga Y."/>
            <person name="Zane M."/>
            <person name="Rokhsar D."/>
            <person name="Grimwood J."/>
            <person name="Schmutz J."/>
            <person name="Juenger T."/>
        </authorList>
    </citation>
    <scope>NUCLEOTIDE SEQUENCE [LARGE SCALE GENOMIC DNA]</scope>
    <source>
        <strain evidence="9">FIL2</strain>
    </source>
</reference>
<feature type="domain" description="HTH myb-type" evidence="8">
    <location>
        <begin position="136"/>
        <end position="192"/>
    </location>
</feature>
<dbReference type="Gramene" id="PAN17233">
    <property type="protein sequence ID" value="PAN17233"/>
    <property type="gene ID" value="PAHAL_3G115100"/>
</dbReference>
<keyword evidence="3" id="KW-0804">Transcription</keyword>
<dbReference type="EMBL" id="CM008048">
    <property type="protein sequence ID" value="PAN17233.1"/>
    <property type="molecule type" value="Genomic_DNA"/>
</dbReference>
<protein>
    <submittedName>
        <fullName evidence="9">Uncharacterized protein</fullName>
    </submittedName>
</protein>
<evidence type="ECO:0000259" key="6">
    <source>
        <dbReference type="PROSITE" id="PS50090"/>
    </source>
</evidence>
<dbReference type="NCBIfam" id="TIGR01557">
    <property type="entry name" value="myb_SHAQKYF"/>
    <property type="match status" value="1"/>
</dbReference>
<keyword evidence="2" id="KW-0238">DNA-binding</keyword>
<name>A0A2S3H811_9POAL</name>
<dbReference type="InterPro" id="IPR017930">
    <property type="entry name" value="Myb_dom"/>
</dbReference>
<dbReference type="PROSITE" id="PS51294">
    <property type="entry name" value="HTH_MYB"/>
    <property type="match status" value="1"/>
</dbReference>
<keyword evidence="1" id="KW-0805">Transcription regulation</keyword>
<dbReference type="Proteomes" id="UP000243499">
    <property type="component" value="Chromosome 3"/>
</dbReference>
<evidence type="ECO:0000259" key="7">
    <source>
        <dbReference type="PROSITE" id="PS51293"/>
    </source>
</evidence>
<dbReference type="InterPro" id="IPR006447">
    <property type="entry name" value="Myb_dom_plants"/>
</dbReference>
<dbReference type="SUPFAM" id="SSF46689">
    <property type="entry name" value="Homeodomain-like"/>
    <property type="match status" value="1"/>
</dbReference>
<evidence type="ECO:0000256" key="1">
    <source>
        <dbReference type="ARBA" id="ARBA00023015"/>
    </source>
</evidence>
<feature type="domain" description="Myb-like" evidence="6">
    <location>
        <begin position="144"/>
        <end position="188"/>
    </location>
</feature>
<dbReference type="Gene3D" id="1.10.10.60">
    <property type="entry name" value="Homeodomain-like"/>
    <property type="match status" value="1"/>
</dbReference>
<evidence type="ECO:0000256" key="4">
    <source>
        <dbReference type="ARBA" id="ARBA00023242"/>
    </source>
</evidence>
<dbReference type="InterPro" id="IPR017884">
    <property type="entry name" value="SANT_dom"/>
</dbReference>
<dbReference type="Pfam" id="PF00249">
    <property type="entry name" value="Myb_DNA-binding"/>
    <property type="match status" value="1"/>
</dbReference>
<dbReference type="GO" id="GO:0003677">
    <property type="term" value="F:DNA binding"/>
    <property type="evidence" value="ECO:0007669"/>
    <property type="project" value="UniProtKB-KW"/>
</dbReference>
<dbReference type="PROSITE" id="PS50090">
    <property type="entry name" value="MYB_LIKE"/>
    <property type="match status" value="1"/>
</dbReference>
<dbReference type="AlphaFoldDB" id="A0A2S3H811"/>
<evidence type="ECO:0000256" key="5">
    <source>
        <dbReference type="SAM" id="MobiDB-lite"/>
    </source>
</evidence>
<sequence length="313" mass="35576">MDPKFNGEWSASEIGMVKSLIASHNTSNNYTNDINKKHNDIVNQLQAWFPLKEKCQVIKLYVELVVEMMQSGQSGYQSMVAINSLVNDNYGIPVEDPTMDNMNIKMPLASLIGKKPEATRMVEEAPQRQVIIPQQERRQKGRFWTKHEHRQFLRGLCVYGRGDWKNISRHFVTTRTPVQVSSHAQKYFRRLERTNEKQRYSINDIGLYDDEPQALNNSSSWEPLTFAGANNPNVYGSSSELPTMNNLAHVWSSPFLYSDGQASSSQATTWTGQQMGASSSTTLEPEGAGSQMAWIGDQQGDFIHEQWMDIDDM</sequence>
<dbReference type="PANTHER" id="PTHR44042">
    <property type="entry name" value="DUPLICATED HOMEODOMAIN-LIKE SUPERFAMILY PROTEIN-RELATED"/>
    <property type="match status" value="1"/>
</dbReference>
<dbReference type="Pfam" id="PF23671">
    <property type="entry name" value="HTH_70"/>
    <property type="match status" value="1"/>
</dbReference>
<proteinExistence type="predicted"/>
<feature type="compositionally biased region" description="Polar residues" evidence="5">
    <location>
        <begin position="266"/>
        <end position="283"/>
    </location>
</feature>
<dbReference type="InterPro" id="IPR001005">
    <property type="entry name" value="SANT/Myb"/>
</dbReference>
<dbReference type="InterPro" id="IPR056195">
    <property type="entry name" value="HTH_70"/>
</dbReference>
<dbReference type="CDD" id="cd00167">
    <property type="entry name" value="SANT"/>
    <property type="match status" value="1"/>
</dbReference>
<dbReference type="PANTHER" id="PTHR44042:SF11">
    <property type="entry name" value="OS06G0173800 PROTEIN"/>
    <property type="match status" value="1"/>
</dbReference>
<evidence type="ECO:0000313" key="9">
    <source>
        <dbReference type="EMBL" id="PAN17233.1"/>
    </source>
</evidence>
<evidence type="ECO:0000259" key="8">
    <source>
        <dbReference type="PROSITE" id="PS51294"/>
    </source>
</evidence>
<dbReference type="PROSITE" id="PS51293">
    <property type="entry name" value="SANT"/>
    <property type="match status" value="1"/>
</dbReference>
<dbReference type="SMART" id="SM00717">
    <property type="entry name" value="SANT"/>
    <property type="match status" value="1"/>
</dbReference>
<feature type="domain" description="SANT" evidence="7">
    <location>
        <begin position="144"/>
        <end position="192"/>
    </location>
</feature>
<evidence type="ECO:0000256" key="2">
    <source>
        <dbReference type="ARBA" id="ARBA00023125"/>
    </source>
</evidence>
<keyword evidence="4" id="KW-0539">Nucleus</keyword>